<evidence type="ECO:0000256" key="3">
    <source>
        <dbReference type="RuleBase" id="RU362132"/>
    </source>
</evidence>
<accession>A0A2Z3HBX9</accession>
<evidence type="ECO:0000259" key="6">
    <source>
        <dbReference type="Pfam" id="PF02776"/>
    </source>
</evidence>
<dbReference type="Pfam" id="PF02776">
    <property type="entry name" value="TPP_enzyme_N"/>
    <property type="match status" value="1"/>
</dbReference>
<dbReference type="Pfam" id="PF00205">
    <property type="entry name" value="TPP_enzyme_M"/>
    <property type="match status" value="1"/>
</dbReference>
<dbReference type="Pfam" id="PF02775">
    <property type="entry name" value="TPP_enzyme_C"/>
    <property type="match status" value="1"/>
</dbReference>
<reference evidence="7 8" key="1">
    <citation type="submission" date="2018-01" db="EMBL/GenBank/DDBJ databases">
        <title>G. obscuriglobus.</title>
        <authorList>
            <person name="Franke J."/>
            <person name="Blomberg W."/>
            <person name="Selmecki A."/>
        </authorList>
    </citation>
    <scope>NUCLEOTIDE SEQUENCE [LARGE SCALE GENOMIC DNA]</scope>
    <source>
        <strain evidence="7 8">DSM 5831</strain>
    </source>
</reference>
<dbReference type="OrthoDB" id="9785953at2"/>
<evidence type="ECO:0000313" key="7">
    <source>
        <dbReference type="EMBL" id="AWM40485.1"/>
    </source>
</evidence>
<feature type="domain" description="Thiamine pyrophosphate enzyme TPP-binding" evidence="5">
    <location>
        <begin position="442"/>
        <end position="583"/>
    </location>
</feature>
<dbReference type="PROSITE" id="PS51318">
    <property type="entry name" value="TAT"/>
    <property type="match status" value="1"/>
</dbReference>
<dbReference type="SUPFAM" id="SSF52467">
    <property type="entry name" value="DHS-like NAD/FAD-binding domain"/>
    <property type="match status" value="1"/>
</dbReference>
<dbReference type="CDD" id="cd07035">
    <property type="entry name" value="TPP_PYR_POX_like"/>
    <property type="match status" value="1"/>
</dbReference>
<dbReference type="EMBL" id="CP025958">
    <property type="protein sequence ID" value="AWM40485.1"/>
    <property type="molecule type" value="Genomic_DNA"/>
</dbReference>
<evidence type="ECO:0000259" key="5">
    <source>
        <dbReference type="Pfam" id="PF02775"/>
    </source>
</evidence>
<dbReference type="InterPro" id="IPR012001">
    <property type="entry name" value="Thiamin_PyroP_enz_TPP-bd_dom"/>
</dbReference>
<proteinExistence type="inferred from homology"/>
<dbReference type="Gene3D" id="3.40.50.970">
    <property type="match status" value="2"/>
</dbReference>
<dbReference type="GO" id="GO:0050660">
    <property type="term" value="F:flavin adenine dinucleotide binding"/>
    <property type="evidence" value="ECO:0007669"/>
    <property type="project" value="TreeGrafter"/>
</dbReference>
<keyword evidence="8" id="KW-1185">Reference proteome</keyword>
<comment type="similarity">
    <text evidence="1 3">Belongs to the TPP enzyme family.</text>
</comment>
<dbReference type="CDD" id="cd00568">
    <property type="entry name" value="TPP_enzymes"/>
    <property type="match status" value="1"/>
</dbReference>
<gene>
    <name evidence="7" type="ORF">C1280_28200</name>
</gene>
<dbReference type="GO" id="GO:0005948">
    <property type="term" value="C:acetolactate synthase complex"/>
    <property type="evidence" value="ECO:0007669"/>
    <property type="project" value="TreeGrafter"/>
</dbReference>
<feature type="domain" description="Thiamine pyrophosphate enzyme central" evidence="4">
    <location>
        <begin position="235"/>
        <end position="375"/>
    </location>
</feature>
<dbReference type="KEGG" id="gog:C1280_28200"/>
<protein>
    <submittedName>
        <fullName evidence="7">Thiamine pyrophosphate-binding protein</fullName>
    </submittedName>
</protein>
<dbReference type="InterPro" id="IPR011766">
    <property type="entry name" value="TPP_enzyme_TPP-bd"/>
</dbReference>
<dbReference type="InterPro" id="IPR029061">
    <property type="entry name" value="THDP-binding"/>
</dbReference>
<sequence>MDFAFSRRGLLHGAAAVGGALATSATQAGPVADARAARHPGWVFGRMTGAEALCEALRAEGVGCVYGIPGAQENELWDTFKEKGIPYLLVTHEFSAACMADGYARSTGRPGVLCVVPGPGVTNSLTGLGEALLDSSPLVAIVGDVANGEKAKPFQVHSLNQVELLKPVCKCVYQVQTAAQIAAAVRQAFVTATQGEPGPVAVVVPYNLFIEAHDYRTPPPAVPAPPFDEAAFARALPLLADKRHRVGIYAGVGCMSYGAELAAVAELLQAPIATSVSGRGAVGDGHPLAVGWGFGPHASEVAEKVFAGDKMHPLKSGVDTVLAIGVKFSEVSTGYYGNPQPKHVVHVDANHCNLGRVLKTDVCVHADAGAFLGRLLACGDQLRRPEDRWLLNRIRELKAAAARSLCSIPAAKCGVDPLATVAALRKVLPEDALLFTDVSVTEHLAAEHFRVCHPRTYFNPVDNQAMGWSVPAALGAQRVHHGKAVATITGDGCLLMSALEITTAAREHLPVKFVILDDQSYHYMQMLQKPAYLRTTATILTRLDYRALAQAFGVGYVEIASHAELEAKLRGAVCHDGPVLVRVVTDYGKREVRWVEAVRARYTKELTAAQKARFLARIGSRAIQLEKKSD</sequence>
<dbReference type="RefSeq" id="WP_010049302.1">
    <property type="nucleotide sequence ID" value="NZ_CP025958.1"/>
</dbReference>
<dbReference type="Gene3D" id="3.40.50.1220">
    <property type="entry name" value="TPP-binding domain"/>
    <property type="match status" value="1"/>
</dbReference>
<dbReference type="Proteomes" id="UP000245802">
    <property type="component" value="Chromosome"/>
</dbReference>
<feature type="domain" description="Thiamine pyrophosphate enzyme N-terminal TPP-binding" evidence="6">
    <location>
        <begin position="47"/>
        <end position="152"/>
    </location>
</feature>
<evidence type="ECO:0000313" key="8">
    <source>
        <dbReference type="Proteomes" id="UP000245802"/>
    </source>
</evidence>
<dbReference type="GO" id="GO:0000287">
    <property type="term" value="F:magnesium ion binding"/>
    <property type="evidence" value="ECO:0007669"/>
    <property type="project" value="InterPro"/>
</dbReference>
<dbReference type="GO" id="GO:0009097">
    <property type="term" value="P:isoleucine biosynthetic process"/>
    <property type="evidence" value="ECO:0007669"/>
    <property type="project" value="TreeGrafter"/>
</dbReference>
<dbReference type="InterPro" id="IPR029035">
    <property type="entry name" value="DHS-like_NAD/FAD-binding_dom"/>
</dbReference>
<evidence type="ECO:0000259" key="4">
    <source>
        <dbReference type="Pfam" id="PF00205"/>
    </source>
</evidence>
<dbReference type="PANTHER" id="PTHR18968:SF13">
    <property type="entry name" value="ACETOLACTATE SYNTHASE CATALYTIC SUBUNIT, MITOCHONDRIAL"/>
    <property type="match status" value="1"/>
</dbReference>
<dbReference type="GO" id="GO:0003984">
    <property type="term" value="F:acetolactate synthase activity"/>
    <property type="evidence" value="ECO:0007669"/>
    <property type="project" value="TreeGrafter"/>
</dbReference>
<dbReference type="InterPro" id="IPR045229">
    <property type="entry name" value="TPP_enz"/>
</dbReference>
<evidence type="ECO:0000256" key="1">
    <source>
        <dbReference type="ARBA" id="ARBA00007812"/>
    </source>
</evidence>
<dbReference type="GO" id="GO:0009099">
    <property type="term" value="P:L-valine biosynthetic process"/>
    <property type="evidence" value="ECO:0007669"/>
    <property type="project" value="TreeGrafter"/>
</dbReference>
<dbReference type="PANTHER" id="PTHR18968">
    <property type="entry name" value="THIAMINE PYROPHOSPHATE ENZYMES"/>
    <property type="match status" value="1"/>
</dbReference>
<evidence type="ECO:0000256" key="2">
    <source>
        <dbReference type="ARBA" id="ARBA00023052"/>
    </source>
</evidence>
<dbReference type="InterPro" id="IPR012000">
    <property type="entry name" value="Thiamin_PyroP_enz_cen_dom"/>
</dbReference>
<name>A0A2Z3HBX9_9BACT</name>
<dbReference type="InterPro" id="IPR006311">
    <property type="entry name" value="TAT_signal"/>
</dbReference>
<organism evidence="7 8">
    <name type="scientific">Gemmata obscuriglobus</name>
    <dbReference type="NCBI Taxonomy" id="114"/>
    <lineage>
        <taxon>Bacteria</taxon>
        <taxon>Pseudomonadati</taxon>
        <taxon>Planctomycetota</taxon>
        <taxon>Planctomycetia</taxon>
        <taxon>Gemmatales</taxon>
        <taxon>Gemmataceae</taxon>
        <taxon>Gemmata</taxon>
    </lineage>
</organism>
<dbReference type="FunFam" id="3.40.50.970:FF:000007">
    <property type="entry name" value="Acetolactate synthase"/>
    <property type="match status" value="1"/>
</dbReference>
<dbReference type="AlphaFoldDB" id="A0A2Z3HBX9"/>
<dbReference type="SUPFAM" id="SSF52518">
    <property type="entry name" value="Thiamin diphosphate-binding fold (THDP-binding)"/>
    <property type="match status" value="2"/>
</dbReference>
<dbReference type="GO" id="GO:0030976">
    <property type="term" value="F:thiamine pyrophosphate binding"/>
    <property type="evidence" value="ECO:0007669"/>
    <property type="project" value="InterPro"/>
</dbReference>
<keyword evidence="2 3" id="KW-0786">Thiamine pyrophosphate</keyword>